<accession>A0A6M0Q4M9</accession>
<keyword evidence="2" id="KW-1185">Reference proteome</keyword>
<dbReference type="Proteomes" id="UP000481043">
    <property type="component" value="Unassembled WGS sequence"/>
</dbReference>
<comment type="caution">
    <text evidence="1">The sequence shown here is derived from an EMBL/GenBank/DDBJ whole genome shotgun (WGS) entry which is preliminary data.</text>
</comment>
<organism evidence="1 2">
    <name type="scientific">Bacillus mesophilus</name>
    <dbReference type="NCBI Taxonomy" id="1808955"/>
    <lineage>
        <taxon>Bacteria</taxon>
        <taxon>Bacillati</taxon>
        <taxon>Bacillota</taxon>
        <taxon>Bacilli</taxon>
        <taxon>Bacillales</taxon>
        <taxon>Bacillaceae</taxon>
        <taxon>Bacillus</taxon>
    </lineage>
</organism>
<dbReference type="AlphaFoldDB" id="A0A6M0Q4M9"/>
<proteinExistence type="predicted"/>
<evidence type="ECO:0000313" key="2">
    <source>
        <dbReference type="Proteomes" id="UP000481043"/>
    </source>
</evidence>
<evidence type="ECO:0000313" key="1">
    <source>
        <dbReference type="EMBL" id="NEY71183.1"/>
    </source>
</evidence>
<sequence>MEKMVSLNVIENAFDEVLTNINVMEETVETHTEIELNQMKLAQLEKILFVHSQLVKVEEKSSKKERFMPLKIAFSR</sequence>
<protein>
    <submittedName>
        <fullName evidence="1">Uncharacterized protein</fullName>
    </submittedName>
</protein>
<dbReference type="RefSeq" id="WP_163178569.1">
    <property type="nucleotide sequence ID" value="NZ_JAAIWM010000002.1"/>
</dbReference>
<reference evidence="1 2" key="1">
    <citation type="submission" date="2020-02" db="EMBL/GenBank/DDBJ databases">
        <title>Bacillus aquiflavi sp. nov., isolated from yellow water of strong flavor Chinese baijiu in Yibin region of China.</title>
        <authorList>
            <person name="Xie J."/>
        </authorList>
    </citation>
    <scope>NUCLEOTIDE SEQUENCE [LARGE SCALE GENOMIC DNA]</scope>
    <source>
        <strain evidence="1 2">SA4</strain>
    </source>
</reference>
<name>A0A6M0Q4M9_9BACI</name>
<dbReference type="EMBL" id="JAAIWM010000002">
    <property type="protein sequence ID" value="NEY71183.1"/>
    <property type="molecule type" value="Genomic_DNA"/>
</dbReference>
<gene>
    <name evidence="1" type="ORF">G4D63_05450</name>
</gene>